<evidence type="ECO:0000313" key="3">
    <source>
        <dbReference type="Proteomes" id="UP001287356"/>
    </source>
</evidence>
<dbReference type="EMBL" id="JAULSN010000008">
    <property type="protein sequence ID" value="KAK3365902.1"/>
    <property type="molecule type" value="Genomic_DNA"/>
</dbReference>
<evidence type="ECO:0000313" key="2">
    <source>
        <dbReference type="EMBL" id="KAK3365902.1"/>
    </source>
</evidence>
<reference evidence="2" key="1">
    <citation type="journal article" date="2023" name="Mol. Phylogenet. Evol.">
        <title>Genome-scale phylogeny and comparative genomics of the fungal order Sordariales.</title>
        <authorList>
            <person name="Hensen N."/>
            <person name="Bonometti L."/>
            <person name="Westerberg I."/>
            <person name="Brannstrom I.O."/>
            <person name="Guillou S."/>
            <person name="Cros-Aarteil S."/>
            <person name="Calhoun S."/>
            <person name="Haridas S."/>
            <person name="Kuo A."/>
            <person name="Mondo S."/>
            <person name="Pangilinan J."/>
            <person name="Riley R."/>
            <person name="LaButti K."/>
            <person name="Andreopoulos B."/>
            <person name="Lipzen A."/>
            <person name="Chen C."/>
            <person name="Yan M."/>
            <person name="Daum C."/>
            <person name="Ng V."/>
            <person name="Clum A."/>
            <person name="Steindorff A."/>
            <person name="Ohm R.A."/>
            <person name="Martin F."/>
            <person name="Silar P."/>
            <person name="Natvig D.O."/>
            <person name="Lalanne C."/>
            <person name="Gautier V."/>
            <person name="Ament-Velasquez S.L."/>
            <person name="Kruys A."/>
            <person name="Hutchinson M.I."/>
            <person name="Powell A.J."/>
            <person name="Barry K."/>
            <person name="Miller A.N."/>
            <person name="Grigoriev I.V."/>
            <person name="Debuchy R."/>
            <person name="Gladieux P."/>
            <person name="Hiltunen Thoren M."/>
            <person name="Johannesson H."/>
        </authorList>
    </citation>
    <scope>NUCLEOTIDE SEQUENCE</scope>
    <source>
        <strain evidence="2">CBS 958.72</strain>
    </source>
</reference>
<protein>
    <recommendedName>
        <fullName evidence="4">Ser/arg-related nuclear matrix protein</fullName>
    </recommendedName>
</protein>
<sequence length="959" mass="106916">MVEADDIQKLLQTGSWKTSTSRARSPKPPKPYEIPETAPQPSRSRPTARGPRPFQPESRVKRPPPPLVEDEAASLAKEHGDSVVSGPSEEDPKHPGDVDQYPILLEVHEFNPERRFVILTGSETDGEQARDDTGSGSTNTTRLSQPSNGPGTTEYEANTCRQYVLVSPDEGPTLSKRKSHQDLPRLETNLNGPDAPIRRSNSRRDRDKALVDQAPRDSSSRRDNVKPSEDAFLTPVYKQTAGGRDRAYWDFNSAAGRSPGHSPSAKGEPQLATSDDRRSKLSTSSQSTNQPSLHRRVSSASAPKRHARTPERPNHSVDGFPPPPADPNDGRGRGEKKSKAERPNSFIDFPPQGGYAPEDIFDFMMPGNDPPPRGERRHRSPPRGPRSSNSPPYPQSVSSKLPSRSGSYRGQRQSSSREKDEDYSTDEAKNQRGSQPSRSYPRRTALEPETSSLLAPEQSRPSGSSRSKAKPSSPLPSPRASQGSLFPDASPLPIPRSPRSPRSSTFPADKNKRYNERSISPSAIASKSPPKTKGASSAASSLASLPIPIPLTSDRNSSADRRPAPSSTASYPRQDSLDVSSPTPYWQPAPFRPAEHRATLDRPIVSLRRYSEDVQKGLVPQLPDCRWKSPNKTSGAQFLTLPRADNFNICTECYDAVFANTKYQKMLVPASRPADQLLSCDFGSSFWYRIAYLMTVKYGYSDLGLLEDIATVAGRHQPCAGPLPATRVWYSMMAPNARRSMPISSFNVCSSCSKMVLALFPNLAGAFVLLDPHAEATRDICELHFTPERKRFLEYFDLLETASDRSLSRRIEPDLLELADRIRVISLTDECRRNIPIANRKWYVMESLPEFSVCEECFDSVVWPLLEDEDCGDIPPNFYKSRQTRAIAACQLYSDRMRDVFRKACYRNDMDYLESKLKEKLKLESEIRAKYADLAKQDQNDPWVRGEMASLIRQMKDIE</sequence>
<reference evidence="2" key="2">
    <citation type="submission" date="2023-06" db="EMBL/GenBank/DDBJ databases">
        <authorList>
            <consortium name="Lawrence Berkeley National Laboratory"/>
            <person name="Haridas S."/>
            <person name="Hensen N."/>
            <person name="Bonometti L."/>
            <person name="Westerberg I."/>
            <person name="Brannstrom I.O."/>
            <person name="Guillou S."/>
            <person name="Cros-Aarteil S."/>
            <person name="Calhoun S."/>
            <person name="Kuo A."/>
            <person name="Mondo S."/>
            <person name="Pangilinan J."/>
            <person name="Riley R."/>
            <person name="Labutti K."/>
            <person name="Andreopoulos B."/>
            <person name="Lipzen A."/>
            <person name="Chen C."/>
            <person name="Yanf M."/>
            <person name="Daum C."/>
            <person name="Ng V."/>
            <person name="Clum A."/>
            <person name="Steindorff A."/>
            <person name="Ohm R."/>
            <person name="Martin F."/>
            <person name="Silar P."/>
            <person name="Natvig D."/>
            <person name="Lalanne C."/>
            <person name="Gautier V."/>
            <person name="Ament-Velasquez S.L."/>
            <person name="Kruys A."/>
            <person name="Hutchinson M.I."/>
            <person name="Powell A.J."/>
            <person name="Barry K."/>
            <person name="Miller A.N."/>
            <person name="Grigoriev I.V."/>
            <person name="Debuchy R."/>
            <person name="Gladieux P."/>
            <person name="Thoren M.H."/>
            <person name="Johannesson H."/>
        </authorList>
    </citation>
    <scope>NUCLEOTIDE SEQUENCE</scope>
    <source>
        <strain evidence="2">CBS 958.72</strain>
    </source>
</reference>
<feature type="compositionally biased region" description="Polar residues" evidence="1">
    <location>
        <begin position="10"/>
        <end position="23"/>
    </location>
</feature>
<proteinExistence type="predicted"/>
<evidence type="ECO:0008006" key="4">
    <source>
        <dbReference type="Google" id="ProtNLM"/>
    </source>
</evidence>
<feature type="compositionally biased region" description="Low complexity" evidence="1">
    <location>
        <begin position="459"/>
        <end position="472"/>
    </location>
</feature>
<feature type="region of interest" description="Disordered" evidence="1">
    <location>
        <begin position="118"/>
        <end position="592"/>
    </location>
</feature>
<comment type="caution">
    <text evidence="2">The sequence shown here is derived from an EMBL/GenBank/DDBJ whole genome shotgun (WGS) entry which is preliminary data.</text>
</comment>
<feature type="region of interest" description="Disordered" evidence="1">
    <location>
        <begin position="1"/>
        <end position="103"/>
    </location>
</feature>
<feature type="compositionally biased region" description="Polar residues" evidence="1">
    <location>
        <begin position="281"/>
        <end position="292"/>
    </location>
</feature>
<keyword evidence="3" id="KW-1185">Reference proteome</keyword>
<feature type="compositionally biased region" description="Polar residues" evidence="1">
    <location>
        <begin position="565"/>
        <end position="584"/>
    </location>
</feature>
<dbReference type="Proteomes" id="UP001287356">
    <property type="component" value="Unassembled WGS sequence"/>
</dbReference>
<feature type="compositionally biased region" description="Polar residues" evidence="1">
    <location>
        <begin position="134"/>
        <end position="161"/>
    </location>
</feature>
<gene>
    <name evidence="2" type="ORF">B0T24DRAFT_405429</name>
</gene>
<feature type="compositionally biased region" description="Basic residues" evidence="1">
    <location>
        <begin position="293"/>
        <end position="307"/>
    </location>
</feature>
<evidence type="ECO:0000256" key="1">
    <source>
        <dbReference type="SAM" id="MobiDB-lite"/>
    </source>
</evidence>
<dbReference type="AlphaFoldDB" id="A0AAE0JXN4"/>
<feature type="compositionally biased region" description="Basic and acidic residues" evidence="1">
    <location>
        <begin position="202"/>
        <end position="229"/>
    </location>
</feature>
<accession>A0AAE0JXN4</accession>
<name>A0AAE0JXN4_9PEZI</name>
<feature type="compositionally biased region" description="Basic and acidic residues" evidence="1">
    <location>
        <begin position="415"/>
        <end position="430"/>
    </location>
</feature>
<organism evidence="2 3">
    <name type="scientific">Lasiosphaeria ovina</name>
    <dbReference type="NCBI Taxonomy" id="92902"/>
    <lineage>
        <taxon>Eukaryota</taxon>
        <taxon>Fungi</taxon>
        <taxon>Dikarya</taxon>
        <taxon>Ascomycota</taxon>
        <taxon>Pezizomycotina</taxon>
        <taxon>Sordariomycetes</taxon>
        <taxon>Sordariomycetidae</taxon>
        <taxon>Sordariales</taxon>
        <taxon>Lasiosphaeriaceae</taxon>
        <taxon>Lasiosphaeria</taxon>
    </lineage>
</organism>
<feature type="compositionally biased region" description="Low complexity" evidence="1">
    <location>
        <begin position="403"/>
        <end position="414"/>
    </location>
</feature>
<feature type="compositionally biased region" description="Low complexity" evidence="1">
    <location>
        <begin position="518"/>
        <end position="553"/>
    </location>
</feature>
<feature type="compositionally biased region" description="Basic and acidic residues" evidence="1">
    <location>
        <begin position="328"/>
        <end position="342"/>
    </location>
</feature>